<evidence type="ECO:0000313" key="3">
    <source>
        <dbReference type="Proteomes" id="UP000824166"/>
    </source>
</evidence>
<feature type="transmembrane region" description="Helical" evidence="1">
    <location>
        <begin position="20"/>
        <end position="42"/>
    </location>
</feature>
<accession>A0ABS6I715</accession>
<keyword evidence="3" id="KW-1185">Reference proteome</keyword>
<keyword evidence="1" id="KW-0812">Transmembrane</keyword>
<organism evidence="2 3">
    <name type="scientific">Paenarthrobacter aromaticivorans</name>
    <dbReference type="NCBI Taxonomy" id="2849150"/>
    <lineage>
        <taxon>Bacteria</taxon>
        <taxon>Bacillati</taxon>
        <taxon>Actinomycetota</taxon>
        <taxon>Actinomycetes</taxon>
        <taxon>Micrococcales</taxon>
        <taxon>Micrococcaceae</taxon>
        <taxon>Paenarthrobacter</taxon>
    </lineage>
</organism>
<keyword evidence="1" id="KW-1133">Transmembrane helix</keyword>
<comment type="caution">
    <text evidence="2">The sequence shown here is derived from an EMBL/GenBank/DDBJ whole genome shotgun (WGS) entry which is preliminary data.</text>
</comment>
<sequence>MSPSRGPSRASTSWGASQVFVWIGALKITAGSAGAALAGAMVVPMTHLPLHLASALIAVTVGASLFDRRRERSQTTGSVWSRARH</sequence>
<dbReference type="Proteomes" id="UP000824166">
    <property type="component" value="Unassembled WGS sequence"/>
</dbReference>
<reference evidence="2 3" key="1">
    <citation type="submission" date="2021-06" db="EMBL/GenBank/DDBJ databases">
        <authorList>
            <person name="Jeong J.W."/>
        </authorList>
    </citation>
    <scope>NUCLEOTIDE SEQUENCE [LARGE SCALE GENOMIC DNA]</scope>
    <source>
        <strain evidence="2 3">MMS21-TAE1-1</strain>
    </source>
</reference>
<gene>
    <name evidence="2" type="ORF">KSW38_14565</name>
</gene>
<name>A0ABS6I715_9MICC</name>
<dbReference type="EMBL" id="JAHOPC010000008">
    <property type="protein sequence ID" value="MBU8867511.1"/>
    <property type="molecule type" value="Genomic_DNA"/>
</dbReference>
<evidence type="ECO:0000256" key="1">
    <source>
        <dbReference type="SAM" id="Phobius"/>
    </source>
</evidence>
<keyword evidence="1" id="KW-0472">Membrane</keyword>
<feature type="transmembrane region" description="Helical" evidence="1">
    <location>
        <begin position="48"/>
        <end position="66"/>
    </location>
</feature>
<evidence type="ECO:0000313" key="2">
    <source>
        <dbReference type="EMBL" id="MBU8867511.1"/>
    </source>
</evidence>
<proteinExistence type="predicted"/>
<protein>
    <submittedName>
        <fullName evidence="2">Uncharacterized protein</fullName>
    </submittedName>
</protein>
<dbReference type="RefSeq" id="WP_216925625.1">
    <property type="nucleotide sequence ID" value="NZ_JAHOPC010000008.1"/>
</dbReference>